<reference evidence="1 3" key="2">
    <citation type="journal article" date="2014" name="BMC Genomics">
        <title>An improved genome release (version Mt4.0) for the model legume Medicago truncatula.</title>
        <authorList>
            <person name="Tang H."/>
            <person name="Krishnakumar V."/>
            <person name="Bidwell S."/>
            <person name="Rosen B."/>
            <person name="Chan A."/>
            <person name="Zhou S."/>
            <person name="Gentzbittel L."/>
            <person name="Childs K.L."/>
            <person name="Yandell M."/>
            <person name="Gundlach H."/>
            <person name="Mayer K.F."/>
            <person name="Schwartz D.C."/>
            <person name="Town C.D."/>
        </authorList>
    </citation>
    <scope>GENOME REANNOTATION</scope>
    <source>
        <strain evidence="1">A17</strain>
        <strain evidence="2 3">cv. Jemalong A17</strain>
    </source>
</reference>
<name>A0A072TZT4_MEDTR</name>
<evidence type="ECO:0000313" key="2">
    <source>
        <dbReference type="EnsemblPlants" id="KEH19050"/>
    </source>
</evidence>
<dbReference type="Proteomes" id="UP000002051">
    <property type="component" value="Chromosome 8"/>
</dbReference>
<keyword evidence="3" id="KW-1185">Reference proteome</keyword>
<gene>
    <name evidence="1" type="ordered locus">MTR_8g036190</name>
</gene>
<accession>A0A072TZT4</accession>
<proteinExistence type="predicted"/>
<reference evidence="2" key="3">
    <citation type="submission" date="2015-04" db="UniProtKB">
        <authorList>
            <consortium name="EnsemblPlants"/>
        </authorList>
    </citation>
    <scope>IDENTIFICATION</scope>
    <source>
        <strain evidence="2">cv. Jemalong A17</strain>
    </source>
</reference>
<dbReference type="EMBL" id="CM001224">
    <property type="protein sequence ID" value="KEH19050.1"/>
    <property type="molecule type" value="Genomic_DNA"/>
</dbReference>
<organism evidence="1 3">
    <name type="scientific">Medicago truncatula</name>
    <name type="common">Barrel medic</name>
    <name type="synonym">Medicago tribuloides</name>
    <dbReference type="NCBI Taxonomy" id="3880"/>
    <lineage>
        <taxon>Eukaryota</taxon>
        <taxon>Viridiplantae</taxon>
        <taxon>Streptophyta</taxon>
        <taxon>Embryophyta</taxon>
        <taxon>Tracheophyta</taxon>
        <taxon>Spermatophyta</taxon>
        <taxon>Magnoliopsida</taxon>
        <taxon>eudicotyledons</taxon>
        <taxon>Gunneridae</taxon>
        <taxon>Pentapetalae</taxon>
        <taxon>rosids</taxon>
        <taxon>fabids</taxon>
        <taxon>Fabales</taxon>
        <taxon>Fabaceae</taxon>
        <taxon>Papilionoideae</taxon>
        <taxon>50 kb inversion clade</taxon>
        <taxon>NPAAA clade</taxon>
        <taxon>Hologalegina</taxon>
        <taxon>IRL clade</taxon>
        <taxon>Trifolieae</taxon>
        <taxon>Medicago</taxon>
    </lineage>
</organism>
<sequence length="89" mass="9858">MLADEEMLMKSENQGNMPVLQTATAVATSFLIYRAATYLTKLYGIQGGTLPGVTSNIRVIPAYELTLYECSMEALQQLVKWLRLKAGNL</sequence>
<reference evidence="1 3" key="1">
    <citation type="journal article" date="2011" name="Nature">
        <title>The Medicago genome provides insight into the evolution of rhizobial symbioses.</title>
        <authorList>
            <person name="Young N.D."/>
            <person name="Debelle F."/>
            <person name="Oldroyd G.E."/>
            <person name="Geurts R."/>
            <person name="Cannon S.B."/>
            <person name="Udvardi M.K."/>
            <person name="Benedito V.A."/>
            <person name="Mayer K.F."/>
            <person name="Gouzy J."/>
            <person name="Schoof H."/>
            <person name="Van de Peer Y."/>
            <person name="Proost S."/>
            <person name="Cook D.R."/>
            <person name="Meyers B.C."/>
            <person name="Spannagl M."/>
            <person name="Cheung F."/>
            <person name="De Mita S."/>
            <person name="Krishnakumar V."/>
            <person name="Gundlach H."/>
            <person name="Zhou S."/>
            <person name="Mudge J."/>
            <person name="Bharti A.K."/>
            <person name="Murray J.D."/>
            <person name="Naoumkina M.A."/>
            <person name="Rosen B."/>
            <person name="Silverstein K.A."/>
            <person name="Tang H."/>
            <person name="Rombauts S."/>
            <person name="Zhao P.X."/>
            <person name="Zhou P."/>
            <person name="Barbe V."/>
            <person name="Bardou P."/>
            <person name="Bechner M."/>
            <person name="Bellec A."/>
            <person name="Berger A."/>
            <person name="Berges H."/>
            <person name="Bidwell S."/>
            <person name="Bisseling T."/>
            <person name="Choisne N."/>
            <person name="Couloux A."/>
            <person name="Denny R."/>
            <person name="Deshpande S."/>
            <person name="Dai X."/>
            <person name="Doyle J.J."/>
            <person name="Dudez A.M."/>
            <person name="Farmer A.D."/>
            <person name="Fouteau S."/>
            <person name="Franken C."/>
            <person name="Gibelin C."/>
            <person name="Gish J."/>
            <person name="Goldstein S."/>
            <person name="Gonzalez A.J."/>
            <person name="Green P.J."/>
            <person name="Hallab A."/>
            <person name="Hartog M."/>
            <person name="Hua A."/>
            <person name="Humphray S.J."/>
            <person name="Jeong D.H."/>
            <person name="Jing Y."/>
            <person name="Jocker A."/>
            <person name="Kenton S.M."/>
            <person name="Kim D.J."/>
            <person name="Klee K."/>
            <person name="Lai H."/>
            <person name="Lang C."/>
            <person name="Lin S."/>
            <person name="Macmil S.L."/>
            <person name="Magdelenat G."/>
            <person name="Matthews L."/>
            <person name="McCorrison J."/>
            <person name="Monaghan E.L."/>
            <person name="Mun J.H."/>
            <person name="Najar F.Z."/>
            <person name="Nicholson C."/>
            <person name="Noirot C."/>
            <person name="O'Bleness M."/>
            <person name="Paule C.R."/>
            <person name="Poulain J."/>
            <person name="Prion F."/>
            <person name="Qin B."/>
            <person name="Qu C."/>
            <person name="Retzel E.F."/>
            <person name="Riddle C."/>
            <person name="Sallet E."/>
            <person name="Samain S."/>
            <person name="Samson N."/>
            <person name="Sanders I."/>
            <person name="Saurat O."/>
            <person name="Scarpelli C."/>
            <person name="Schiex T."/>
            <person name="Segurens B."/>
            <person name="Severin A.J."/>
            <person name="Sherrier D.J."/>
            <person name="Shi R."/>
            <person name="Sims S."/>
            <person name="Singer S.R."/>
            <person name="Sinharoy S."/>
            <person name="Sterck L."/>
            <person name="Viollet A."/>
            <person name="Wang B.B."/>
            <person name="Wang K."/>
            <person name="Wang M."/>
            <person name="Wang X."/>
            <person name="Warfsmann J."/>
            <person name="Weissenbach J."/>
            <person name="White D.D."/>
            <person name="White J.D."/>
            <person name="Wiley G.B."/>
            <person name="Wincker P."/>
            <person name="Xing Y."/>
            <person name="Yang L."/>
            <person name="Yao Z."/>
            <person name="Ying F."/>
            <person name="Zhai J."/>
            <person name="Zhou L."/>
            <person name="Zuber A."/>
            <person name="Denarie J."/>
            <person name="Dixon R.A."/>
            <person name="May G.D."/>
            <person name="Schwartz D.C."/>
            <person name="Rogers J."/>
            <person name="Quetier F."/>
            <person name="Town C.D."/>
            <person name="Roe B.A."/>
        </authorList>
    </citation>
    <scope>NUCLEOTIDE SEQUENCE [LARGE SCALE GENOMIC DNA]</scope>
    <source>
        <strain evidence="1">A17</strain>
        <strain evidence="2 3">cv. Jemalong A17</strain>
    </source>
</reference>
<protein>
    <submittedName>
        <fullName evidence="1 2">Uncharacterized protein</fullName>
    </submittedName>
</protein>
<dbReference type="AlphaFoldDB" id="A0A072TZT4"/>
<evidence type="ECO:0000313" key="3">
    <source>
        <dbReference type="Proteomes" id="UP000002051"/>
    </source>
</evidence>
<evidence type="ECO:0000313" key="1">
    <source>
        <dbReference type="EMBL" id="KEH19050.1"/>
    </source>
</evidence>
<dbReference type="HOGENOM" id="CLU_2458247_0_0_1"/>
<dbReference type="EnsemblPlants" id="KEH19050">
    <property type="protein sequence ID" value="KEH19050"/>
    <property type="gene ID" value="MTR_8g036190"/>
</dbReference>